<dbReference type="eggNOG" id="COG4636">
    <property type="taxonomic scope" value="Bacteria"/>
</dbReference>
<reference key="2">
    <citation type="submission" date="2011-04" db="EMBL/GenBank/DDBJ databases">
        <title>Complete sequence of chromosome of Haliscomenobacter hydrossis DSM 1100.</title>
        <authorList>
            <consortium name="US DOE Joint Genome Institute (JGI-PGF)"/>
            <person name="Lucas S."/>
            <person name="Han J."/>
            <person name="Lapidus A."/>
            <person name="Bruce D."/>
            <person name="Goodwin L."/>
            <person name="Pitluck S."/>
            <person name="Peters L."/>
            <person name="Kyrpides N."/>
            <person name="Mavromatis K."/>
            <person name="Ivanova N."/>
            <person name="Ovchinnikova G."/>
            <person name="Pagani I."/>
            <person name="Daligault H."/>
            <person name="Detter J.C."/>
            <person name="Han C."/>
            <person name="Land M."/>
            <person name="Hauser L."/>
            <person name="Markowitz V."/>
            <person name="Cheng J.-F."/>
            <person name="Hugenholtz P."/>
            <person name="Woyke T."/>
            <person name="Wu D."/>
            <person name="Verbarg S."/>
            <person name="Frueling A."/>
            <person name="Brambilla E."/>
            <person name="Klenk H.-P."/>
            <person name="Eisen J.A."/>
        </authorList>
    </citation>
    <scope>NUCLEOTIDE SEQUENCE</scope>
    <source>
        <strain>DSM 1100</strain>
    </source>
</reference>
<evidence type="ECO:0000259" key="1">
    <source>
        <dbReference type="Pfam" id="PF05685"/>
    </source>
</evidence>
<dbReference type="KEGG" id="hhy:Halhy_2288"/>
<sequence>MAEVNEPTAAYSTTAGQAEADFAIPEALIYEMVDGKPIYYRGWREVLNHEKTIEQVMASSLLQGYLVGEIYAALHLQMRKQYILTTNETGLKFEKNDWRAADIAIFPKNTLTSLYNKYANERPSIVIEVDTKADAENLATYYRDKTKHLHSQGIPKVIWVYTETEQIMVAEPNKHWEIFDWTETVEVVDGVGFNVAEIIAEFGRDFNEG</sequence>
<protein>
    <recommendedName>
        <fullName evidence="1">Putative restriction endonuclease domain-containing protein</fullName>
    </recommendedName>
</protein>
<dbReference type="InterPro" id="IPR012296">
    <property type="entry name" value="Nuclease_put_TT1808"/>
</dbReference>
<reference evidence="2 3" key="1">
    <citation type="journal article" date="2011" name="Stand. Genomic Sci.">
        <title>Complete genome sequence of Haliscomenobacter hydrossis type strain (O).</title>
        <authorList>
            <consortium name="US DOE Joint Genome Institute (JGI-PGF)"/>
            <person name="Daligault H."/>
            <person name="Lapidus A."/>
            <person name="Zeytun A."/>
            <person name="Nolan M."/>
            <person name="Lucas S."/>
            <person name="Del Rio T.G."/>
            <person name="Tice H."/>
            <person name="Cheng J.F."/>
            <person name="Tapia R."/>
            <person name="Han C."/>
            <person name="Goodwin L."/>
            <person name="Pitluck S."/>
            <person name="Liolios K."/>
            <person name="Pagani I."/>
            <person name="Ivanova N."/>
            <person name="Huntemann M."/>
            <person name="Mavromatis K."/>
            <person name="Mikhailova N."/>
            <person name="Pati A."/>
            <person name="Chen A."/>
            <person name="Palaniappan K."/>
            <person name="Land M."/>
            <person name="Hauser L."/>
            <person name="Brambilla E.M."/>
            <person name="Rohde M."/>
            <person name="Verbarg S."/>
            <person name="Goker M."/>
            <person name="Bristow J."/>
            <person name="Eisen J.A."/>
            <person name="Markowitz V."/>
            <person name="Hugenholtz P."/>
            <person name="Kyrpides N.C."/>
            <person name="Klenk H.P."/>
            <person name="Woyke T."/>
        </authorList>
    </citation>
    <scope>NUCLEOTIDE SEQUENCE [LARGE SCALE GENOMIC DNA]</scope>
    <source>
        <strain evidence="3">ATCC 27775 / DSM 1100 / LMG 10767 / O</strain>
    </source>
</reference>
<dbReference type="RefSeq" id="WP_013764717.1">
    <property type="nucleotide sequence ID" value="NC_015510.1"/>
</dbReference>
<dbReference type="STRING" id="760192.Halhy_2288"/>
<dbReference type="HOGENOM" id="CLU_1352862_0_0_10"/>
<dbReference type="Proteomes" id="UP000008461">
    <property type="component" value="Chromosome"/>
</dbReference>
<evidence type="ECO:0000313" key="2">
    <source>
        <dbReference type="EMBL" id="AEE50167.1"/>
    </source>
</evidence>
<dbReference type="SUPFAM" id="SSF52980">
    <property type="entry name" value="Restriction endonuclease-like"/>
    <property type="match status" value="1"/>
</dbReference>
<dbReference type="OrthoDB" id="941740at2"/>
<gene>
    <name evidence="2" type="ordered locus">Halhy_2288</name>
</gene>
<accession>F4KU70</accession>
<keyword evidence="3" id="KW-1185">Reference proteome</keyword>
<proteinExistence type="predicted"/>
<dbReference type="InterPro" id="IPR011335">
    <property type="entry name" value="Restrct_endonuc-II-like"/>
</dbReference>
<dbReference type="InterPro" id="IPR008538">
    <property type="entry name" value="Uma2"/>
</dbReference>
<organism evidence="2 3">
    <name type="scientific">Haliscomenobacter hydrossis (strain ATCC 27775 / DSM 1100 / LMG 10767 / O)</name>
    <dbReference type="NCBI Taxonomy" id="760192"/>
    <lineage>
        <taxon>Bacteria</taxon>
        <taxon>Pseudomonadati</taxon>
        <taxon>Bacteroidota</taxon>
        <taxon>Saprospiria</taxon>
        <taxon>Saprospirales</taxon>
        <taxon>Haliscomenobacteraceae</taxon>
        <taxon>Haliscomenobacter</taxon>
    </lineage>
</organism>
<dbReference type="AlphaFoldDB" id="F4KU70"/>
<dbReference type="Gene3D" id="3.90.1570.10">
    <property type="entry name" value="tt1808, chain A"/>
    <property type="match status" value="1"/>
</dbReference>
<feature type="domain" description="Putative restriction endonuclease" evidence="1">
    <location>
        <begin position="52"/>
        <end position="188"/>
    </location>
</feature>
<name>F4KU70_HALH1</name>
<dbReference type="Pfam" id="PF05685">
    <property type="entry name" value="Uma2"/>
    <property type="match status" value="1"/>
</dbReference>
<evidence type="ECO:0000313" key="3">
    <source>
        <dbReference type="Proteomes" id="UP000008461"/>
    </source>
</evidence>
<dbReference type="EMBL" id="CP002691">
    <property type="protein sequence ID" value="AEE50167.1"/>
    <property type="molecule type" value="Genomic_DNA"/>
</dbReference>